<sequence length="71" mass="7934">MGAEQDPDRDGWPEYHRAPADIVPRPSLPADDIPTGNVEVVHYEMTENGVERVVEQIYVTAPFTGRSTTHD</sequence>
<feature type="compositionally biased region" description="Basic and acidic residues" evidence="1">
    <location>
        <begin position="1"/>
        <end position="19"/>
    </location>
</feature>
<dbReference type="RefSeq" id="WP_356959548.1">
    <property type="nucleotide sequence ID" value="NZ_JBEYBD010000030.1"/>
</dbReference>
<feature type="region of interest" description="Disordered" evidence="1">
    <location>
        <begin position="1"/>
        <end position="33"/>
    </location>
</feature>
<keyword evidence="3" id="KW-1185">Reference proteome</keyword>
<reference evidence="2 3" key="1">
    <citation type="submission" date="2024-06" db="EMBL/GenBank/DDBJ databases">
        <title>The Natural Products Discovery Center: Release of the First 8490 Sequenced Strains for Exploring Actinobacteria Biosynthetic Diversity.</title>
        <authorList>
            <person name="Kalkreuter E."/>
            <person name="Kautsar S.A."/>
            <person name="Yang D."/>
            <person name="Bader C.D."/>
            <person name="Teijaro C.N."/>
            <person name="Fluegel L."/>
            <person name="Davis C.M."/>
            <person name="Simpson J.R."/>
            <person name="Lauterbach L."/>
            <person name="Steele A.D."/>
            <person name="Gui C."/>
            <person name="Meng S."/>
            <person name="Li G."/>
            <person name="Viehrig K."/>
            <person name="Ye F."/>
            <person name="Su P."/>
            <person name="Kiefer A.F."/>
            <person name="Nichols A."/>
            <person name="Cepeda A.J."/>
            <person name="Yan W."/>
            <person name="Fan B."/>
            <person name="Jiang Y."/>
            <person name="Adhikari A."/>
            <person name="Zheng C.-J."/>
            <person name="Schuster L."/>
            <person name="Cowan T.M."/>
            <person name="Smanski M.J."/>
            <person name="Chevrette M.G."/>
            <person name="De Carvalho L.P.S."/>
            <person name="Shen B."/>
        </authorList>
    </citation>
    <scope>NUCLEOTIDE SEQUENCE [LARGE SCALE GENOMIC DNA]</scope>
    <source>
        <strain evidence="2 3">NPDC019708</strain>
    </source>
</reference>
<evidence type="ECO:0000313" key="3">
    <source>
        <dbReference type="Proteomes" id="UP001550628"/>
    </source>
</evidence>
<accession>A0ABV2WZ20</accession>
<evidence type="ECO:0000256" key="1">
    <source>
        <dbReference type="SAM" id="MobiDB-lite"/>
    </source>
</evidence>
<protein>
    <recommendedName>
        <fullName evidence="4">MucBP domain-containing protein</fullName>
    </recommendedName>
</protein>
<proteinExistence type="predicted"/>
<dbReference type="EMBL" id="JBEYBF010000033">
    <property type="protein sequence ID" value="MEU1956139.1"/>
    <property type="molecule type" value="Genomic_DNA"/>
</dbReference>
<comment type="caution">
    <text evidence="2">The sequence shown here is derived from an EMBL/GenBank/DDBJ whole genome shotgun (WGS) entry which is preliminary data.</text>
</comment>
<gene>
    <name evidence="2" type="ORF">ABZ510_30370</name>
</gene>
<dbReference type="Proteomes" id="UP001550628">
    <property type="component" value="Unassembled WGS sequence"/>
</dbReference>
<organism evidence="2 3">
    <name type="scientific">Nocardia rhamnosiphila</name>
    <dbReference type="NCBI Taxonomy" id="426716"/>
    <lineage>
        <taxon>Bacteria</taxon>
        <taxon>Bacillati</taxon>
        <taxon>Actinomycetota</taxon>
        <taxon>Actinomycetes</taxon>
        <taxon>Mycobacteriales</taxon>
        <taxon>Nocardiaceae</taxon>
        <taxon>Nocardia</taxon>
    </lineage>
</organism>
<evidence type="ECO:0000313" key="2">
    <source>
        <dbReference type="EMBL" id="MEU1956139.1"/>
    </source>
</evidence>
<evidence type="ECO:0008006" key="4">
    <source>
        <dbReference type="Google" id="ProtNLM"/>
    </source>
</evidence>
<name>A0ABV2WZ20_9NOCA</name>